<dbReference type="Proteomes" id="UP000186112">
    <property type="component" value="Unassembled WGS sequence"/>
</dbReference>
<reference evidence="2 3" key="1">
    <citation type="submission" date="2016-02" db="EMBL/GenBank/DDBJ databases">
        <title>Genome sequence of Tissierella creatinophila DSM 6911.</title>
        <authorList>
            <person name="Poehlein A."/>
            <person name="Daniel R."/>
        </authorList>
    </citation>
    <scope>NUCLEOTIDE SEQUENCE [LARGE SCALE GENOMIC DNA]</scope>
    <source>
        <strain evidence="2 3">DSM 6911</strain>
    </source>
</reference>
<name>A0A1U7M6V6_TISCR</name>
<gene>
    <name evidence="2" type="ORF">TICRE_07330</name>
</gene>
<proteinExistence type="predicted"/>
<keyword evidence="3" id="KW-1185">Reference proteome</keyword>
<dbReference type="AlphaFoldDB" id="A0A1U7M6V6"/>
<comment type="caution">
    <text evidence="2">The sequence shown here is derived from an EMBL/GenBank/DDBJ whole genome shotgun (WGS) entry which is preliminary data.</text>
</comment>
<evidence type="ECO:0000313" key="3">
    <source>
        <dbReference type="Proteomes" id="UP000186112"/>
    </source>
</evidence>
<dbReference type="RefSeq" id="WP_075725260.1">
    <property type="nucleotide sequence ID" value="NZ_LTDM01000011.1"/>
</dbReference>
<keyword evidence="1" id="KW-1133">Transmembrane helix</keyword>
<evidence type="ECO:0000313" key="2">
    <source>
        <dbReference type="EMBL" id="OLS03037.1"/>
    </source>
</evidence>
<dbReference type="EMBL" id="LTDM01000011">
    <property type="protein sequence ID" value="OLS03037.1"/>
    <property type="molecule type" value="Genomic_DNA"/>
</dbReference>
<protein>
    <submittedName>
        <fullName evidence="2">Uncharacterized protein</fullName>
    </submittedName>
</protein>
<keyword evidence="1" id="KW-0812">Transmembrane</keyword>
<keyword evidence="1" id="KW-0472">Membrane</keyword>
<feature type="transmembrane region" description="Helical" evidence="1">
    <location>
        <begin position="42"/>
        <end position="61"/>
    </location>
</feature>
<sequence length="86" mass="9462">MKKILGTLVTFFLLMTVGAGIWIVLFRSFLQGGAEQEYLYPIYGGIVLLSGLIAGCTVIIIEELKEVKTMLLEKGGQVNDINNNIQ</sequence>
<accession>A0A1U7M6V6</accession>
<organism evidence="2 3">
    <name type="scientific">Tissierella creatinophila DSM 6911</name>
    <dbReference type="NCBI Taxonomy" id="1123403"/>
    <lineage>
        <taxon>Bacteria</taxon>
        <taxon>Bacillati</taxon>
        <taxon>Bacillota</taxon>
        <taxon>Tissierellia</taxon>
        <taxon>Tissierellales</taxon>
        <taxon>Tissierellaceae</taxon>
        <taxon>Tissierella</taxon>
    </lineage>
</organism>
<dbReference type="OrthoDB" id="1799008at2"/>
<evidence type="ECO:0000256" key="1">
    <source>
        <dbReference type="SAM" id="Phobius"/>
    </source>
</evidence>